<dbReference type="KEGG" id="fmr:Fuma_01162"/>
<evidence type="ECO:0000313" key="5">
    <source>
        <dbReference type="Proteomes" id="UP000187735"/>
    </source>
</evidence>
<dbReference type="PANTHER" id="PTHR30203:SF31">
    <property type="entry name" value="RND EFFLUX SYSTEM, OUTER MEMBRANE LIPOPROTEIN, NODT"/>
    <property type="match status" value="1"/>
</dbReference>
<accession>A0A1P8WC23</accession>
<sequence length="567" mass="63219">MGRKYFQVVLIATFFCLLSGCQLKHWATNKFLVGPNYCRPNAPVAVDWQDSPDRRVNLSLPNHVDWWSNFNDPVLNRLVDSARQQNLTLKQTGWRIQQARDVRRIITGNLFPQIQQASGAYNRLLTSQATALPAPIKAFDDWSVGAGLAWEVDVWGRFRRSVASADADVQVAEGDYDFVQLSLIADVAETYNLYRVFEQRLEYVRQNIEIQEGLLKISNTKAEKGKTGFTAVHLGSASLEAVRSLEPLLEAGKRQTNNALCLLMGMPTQDLSQLLGDGIIPNAPAEVAVGIPADLLRRRPDIRAAERAIAAQSEQVGIALADLYPSFTITGNIGWDAEKFGDLFGSAANTGAVGPSFRWNILNYGRILANVDLQESGLQALILNYQNTVLEANREVEDSLVAFLKNQERVQHIQKSAVELKEALRLVTIRYEEGDRDYTLVYVMQRELVSVLDQLASAKGDVVESLIKLYKALGGGWEVRCPNASVRDMQVGYTDDSDTPEMMMAPSHSEAPYLSLEDLGNKDVEKTEAGLSKKTAPQEDEELKTAEAEMRQKIENRLKNTVERKDD</sequence>
<dbReference type="STRING" id="1891926.Fuma_01162"/>
<keyword evidence="2" id="KW-0449">Lipoprotein</keyword>
<keyword evidence="5" id="KW-1185">Reference proteome</keyword>
<keyword evidence="2" id="KW-0812">Transmembrane</keyword>
<dbReference type="AlphaFoldDB" id="A0A1P8WC23"/>
<dbReference type="Pfam" id="PF02321">
    <property type="entry name" value="OEP"/>
    <property type="match status" value="2"/>
</dbReference>
<dbReference type="PANTHER" id="PTHR30203">
    <property type="entry name" value="OUTER MEMBRANE CATION EFFLUX PROTEIN"/>
    <property type="match status" value="1"/>
</dbReference>
<evidence type="ECO:0000256" key="1">
    <source>
        <dbReference type="ARBA" id="ARBA00007613"/>
    </source>
</evidence>
<dbReference type="Proteomes" id="UP000187735">
    <property type="component" value="Chromosome"/>
</dbReference>
<dbReference type="GO" id="GO:0015562">
    <property type="term" value="F:efflux transmembrane transporter activity"/>
    <property type="evidence" value="ECO:0007669"/>
    <property type="project" value="InterPro"/>
</dbReference>
<evidence type="ECO:0000256" key="3">
    <source>
        <dbReference type="SAM" id="MobiDB-lite"/>
    </source>
</evidence>
<comment type="similarity">
    <text evidence="1 2">Belongs to the outer membrane factor (OMF) (TC 1.B.17) family.</text>
</comment>
<gene>
    <name evidence="4" type="primary">ttgF</name>
    <name evidence="4" type="ORF">Fuma_01162</name>
</gene>
<dbReference type="Gene3D" id="1.20.1600.10">
    <property type="entry name" value="Outer membrane efflux proteins (OEP)"/>
    <property type="match status" value="1"/>
</dbReference>
<feature type="compositionally biased region" description="Basic and acidic residues" evidence="3">
    <location>
        <begin position="519"/>
        <end position="528"/>
    </location>
</feature>
<name>A0A1P8WC23_9PLAN</name>
<protein>
    <submittedName>
        <fullName evidence="4">Toluene efflux pump outer membrane protein TtgF</fullName>
    </submittedName>
</protein>
<dbReference type="InterPro" id="IPR003423">
    <property type="entry name" value="OMP_efflux"/>
</dbReference>
<keyword evidence="2" id="KW-0472">Membrane</keyword>
<evidence type="ECO:0000256" key="2">
    <source>
        <dbReference type="RuleBase" id="RU362097"/>
    </source>
</evidence>
<dbReference type="EMBL" id="CP017641">
    <property type="protein sequence ID" value="APZ91573.1"/>
    <property type="molecule type" value="Genomic_DNA"/>
</dbReference>
<proteinExistence type="inferred from homology"/>
<reference evidence="4 5" key="1">
    <citation type="journal article" date="2016" name="Front. Microbiol.">
        <title>Fuerstia marisgermanicae gen. nov., sp. nov., an Unusual Member of the Phylum Planctomycetes from the German Wadden Sea.</title>
        <authorList>
            <person name="Kohn T."/>
            <person name="Heuer A."/>
            <person name="Jogler M."/>
            <person name="Vollmers J."/>
            <person name="Boedeker C."/>
            <person name="Bunk B."/>
            <person name="Rast P."/>
            <person name="Borchert D."/>
            <person name="Glockner I."/>
            <person name="Freese H.M."/>
            <person name="Klenk H.P."/>
            <person name="Overmann J."/>
            <person name="Kaster A.K."/>
            <person name="Rohde M."/>
            <person name="Wiegand S."/>
            <person name="Jogler C."/>
        </authorList>
    </citation>
    <scope>NUCLEOTIDE SEQUENCE [LARGE SCALE GENOMIC DNA]</scope>
    <source>
        <strain evidence="4 5">NH11</strain>
    </source>
</reference>
<dbReference type="RefSeq" id="WP_077023310.1">
    <property type="nucleotide sequence ID" value="NZ_CP017641.1"/>
</dbReference>
<dbReference type="SUPFAM" id="SSF56954">
    <property type="entry name" value="Outer membrane efflux proteins (OEP)"/>
    <property type="match status" value="1"/>
</dbReference>
<keyword evidence="2" id="KW-1134">Transmembrane beta strand</keyword>
<dbReference type="Gene3D" id="2.20.200.10">
    <property type="entry name" value="Outer membrane efflux proteins (OEP)"/>
    <property type="match status" value="1"/>
</dbReference>
<dbReference type="GO" id="GO:0005886">
    <property type="term" value="C:plasma membrane"/>
    <property type="evidence" value="ECO:0007669"/>
    <property type="project" value="UniProtKB-SubCell"/>
</dbReference>
<dbReference type="NCBIfam" id="TIGR01845">
    <property type="entry name" value="outer_NodT"/>
    <property type="match status" value="1"/>
</dbReference>
<keyword evidence="2" id="KW-0564">Palmitate</keyword>
<evidence type="ECO:0000313" key="4">
    <source>
        <dbReference type="EMBL" id="APZ91573.1"/>
    </source>
</evidence>
<comment type="subcellular location">
    <subcellularLocation>
        <location evidence="2">Cell membrane</location>
        <topology evidence="2">Lipid-anchor</topology>
    </subcellularLocation>
</comment>
<dbReference type="PROSITE" id="PS51257">
    <property type="entry name" value="PROKAR_LIPOPROTEIN"/>
    <property type="match status" value="1"/>
</dbReference>
<feature type="region of interest" description="Disordered" evidence="3">
    <location>
        <begin position="519"/>
        <end position="545"/>
    </location>
</feature>
<dbReference type="InterPro" id="IPR010131">
    <property type="entry name" value="MdtP/NodT-like"/>
</dbReference>
<organism evidence="4 5">
    <name type="scientific">Fuerstiella marisgermanici</name>
    <dbReference type="NCBI Taxonomy" id="1891926"/>
    <lineage>
        <taxon>Bacteria</taxon>
        <taxon>Pseudomonadati</taxon>
        <taxon>Planctomycetota</taxon>
        <taxon>Planctomycetia</taxon>
        <taxon>Planctomycetales</taxon>
        <taxon>Planctomycetaceae</taxon>
        <taxon>Fuerstiella</taxon>
    </lineage>
</organism>